<keyword evidence="2" id="KW-1185">Reference proteome</keyword>
<evidence type="ECO:0000313" key="1">
    <source>
        <dbReference type="EMBL" id="AUP77344.1"/>
    </source>
</evidence>
<dbReference type="KEGG" id="fek:C1H87_00860"/>
<dbReference type="AlphaFoldDB" id="A0A2K9PJV4"/>
<name>A0A2K9PJV4_9FLAO</name>
<dbReference type="OrthoDB" id="642277at2"/>
<protein>
    <recommendedName>
        <fullName evidence="3">Wadjet protein JetD C-terminal domain-containing protein</fullName>
    </recommendedName>
</protein>
<organism evidence="1 2">
    <name type="scientific">Flavivirga eckloniae</name>
    <dbReference type="NCBI Taxonomy" id="1803846"/>
    <lineage>
        <taxon>Bacteria</taxon>
        <taxon>Pseudomonadati</taxon>
        <taxon>Bacteroidota</taxon>
        <taxon>Flavobacteriia</taxon>
        <taxon>Flavobacteriales</taxon>
        <taxon>Flavobacteriaceae</taxon>
        <taxon>Flavivirga</taxon>
    </lineage>
</organism>
<reference evidence="1 2" key="1">
    <citation type="submission" date="2018-01" db="EMBL/GenBank/DDBJ databases">
        <title>Complete genome sequence of Flavivirga eckloniae ECD14 isolated from seaweed Ecklonia cava.</title>
        <authorList>
            <person name="Lee J.H."/>
            <person name="Baik K.S."/>
            <person name="Seong C.N."/>
        </authorList>
    </citation>
    <scope>NUCLEOTIDE SEQUENCE [LARGE SCALE GENOMIC DNA]</scope>
    <source>
        <strain evidence="1 2">ECD14</strain>
    </source>
</reference>
<gene>
    <name evidence="1" type="ORF">C1H87_00860</name>
</gene>
<accession>A0A2K9PJV4</accession>
<dbReference type="Proteomes" id="UP000235826">
    <property type="component" value="Chromosome"/>
</dbReference>
<evidence type="ECO:0008006" key="3">
    <source>
        <dbReference type="Google" id="ProtNLM"/>
    </source>
</evidence>
<proteinExistence type="predicted"/>
<dbReference type="EMBL" id="CP025791">
    <property type="protein sequence ID" value="AUP77344.1"/>
    <property type="molecule type" value="Genomic_DNA"/>
</dbReference>
<evidence type="ECO:0000313" key="2">
    <source>
        <dbReference type="Proteomes" id="UP000235826"/>
    </source>
</evidence>
<sequence>MNWVEIKALYKLYSEKEVKLNKTIKNSPVFKTHEQAGEITKRRKTYVAEDDFIQVYKTKYLSDFNRYNEFLEVKELLKPQLKFSKKAIDLLISFDEGLKSGKLTKLRADLIKAQESVKGFSLMFFKNEKYLDKHPSLVNAIKKILDIELVDNKSQQYLYVLQCFKPKLIILCENGNFLNRDKLPRENNYELWYAGGRNVPKLEYTPEIRRGLDIYYSADWDKDGLEIYQLAKKIIPDLKLLHPDGISRSIVTTEHKSHWLYPDQPELLSGLQPELYSEKDKTRIRELITKNHWIIEEGNNLKVMIDNYNS</sequence>
<dbReference type="RefSeq" id="WP_102754004.1">
    <property type="nucleotide sequence ID" value="NZ_CP025791.1"/>
</dbReference>